<comment type="caution">
    <text evidence="2">The sequence shown here is derived from an EMBL/GenBank/DDBJ whole genome shotgun (WGS) entry which is preliminary data.</text>
</comment>
<dbReference type="EMBL" id="SRSC01000003">
    <property type="protein sequence ID" value="TGU71734.1"/>
    <property type="molecule type" value="Genomic_DNA"/>
</dbReference>
<dbReference type="Proteomes" id="UP000306416">
    <property type="component" value="Unassembled WGS sequence"/>
</dbReference>
<evidence type="ECO:0000313" key="3">
    <source>
        <dbReference type="Proteomes" id="UP000306416"/>
    </source>
</evidence>
<gene>
    <name evidence="2" type="ORF">E4633_11960</name>
</gene>
<protein>
    <recommendedName>
        <fullName evidence="1">Peptidase C51 domain-containing protein</fullName>
    </recommendedName>
</protein>
<evidence type="ECO:0000313" key="2">
    <source>
        <dbReference type="EMBL" id="TGU71734.1"/>
    </source>
</evidence>
<name>A0A4S1CE19_9BACT</name>
<dbReference type="PROSITE" id="PS50911">
    <property type="entry name" value="CHAP"/>
    <property type="match status" value="1"/>
</dbReference>
<sequence length="138" mass="16003">MPTLRNTEVTEVTEGDVAIFTIKSYWHVAYVERVHRNAQGEPISIDVSEMNFGDEPTFQEFRSKWRSASREEWNRALCCGITDNYDEITTRKNVDIATVRQIWSPDDAAREDTARGRLKALMGRVKEVINRFYDLADI</sequence>
<dbReference type="AlphaFoldDB" id="A0A4S1CE19"/>
<feature type="domain" description="Peptidase C51" evidence="1">
    <location>
        <begin position="1"/>
        <end position="89"/>
    </location>
</feature>
<proteinExistence type="predicted"/>
<reference evidence="2 3" key="1">
    <citation type="submission" date="2019-04" db="EMBL/GenBank/DDBJ databases">
        <title>Geobacter oryzae sp. nov., ferric-reducing bacteria isolated from paddy soil.</title>
        <authorList>
            <person name="Xu Z."/>
            <person name="Masuda Y."/>
            <person name="Itoh H."/>
            <person name="Senoo K."/>
        </authorList>
    </citation>
    <scope>NUCLEOTIDE SEQUENCE [LARGE SCALE GENOMIC DNA]</scope>
    <source>
        <strain evidence="2 3">Red111</strain>
    </source>
</reference>
<evidence type="ECO:0000259" key="1">
    <source>
        <dbReference type="PROSITE" id="PS50911"/>
    </source>
</evidence>
<dbReference type="Gene3D" id="3.90.1720.10">
    <property type="entry name" value="endopeptidase domain like (from Nostoc punctiforme)"/>
    <property type="match status" value="1"/>
</dbReference>
<dbReference type="InterPro" id="IPR007921">
    <property type="entry name" value="CHAP_dom"/>
</dbReference>
<accession>A0A4S1CE19</accession>
<keyword evidence="3" id="KW-1185">Reference proteome</keyword>
<organism evidence="2 3">
    <name type="scientific">Geomonas terrae</name>
    <dbReference type="NCBI Taxonomy" id="2562681"/>
    <lineage>
        <taxon>Bacteria</taxon>
        <taxon>Pseudomonadati</taxon>
        <taxon>Thermodesulfobacteriota</taxon>
        <taxon>Desulfuromonadia</taxon>
        <taxon>Geobacterales</taxon>
        <taxon>Geobacteraceae</taxon>
        <taxon>Geomonas</taxon>
    </lineage>
</organism>